<evidence type="ECO:0000256" key="2">
    <source>
        <dbReference type="ARBA" id="ARBA00022801"/>
    </source>
</evidence>
<dbReference type="OrthoDB" id="9807767at2"/>
<proteinExistence type="inferred from homology"/>
<dbReference type="GO" id="GO:0036221">
    <property type="term" value="F:UTP diphosphatase activity"/>
    <property type="evidence" value="ECO:0007669"/>
    <property type="project" value="RHEA"/>
</dbReference>
<dbReference type="Pfam" id="PF02545">
    <property type="entry name" value="Maf"/>
    <property type="match status" value="1"/>
</dbReference>
<dbReference type="CDD" id="cd00555">
    <property type="entry name" value="Maf"/>
    <property type="match status" value="1"/>
</dbReference>
<evidence type="ECO:0000313" key="6">
    <source>
        <dbReference type="Proteomes" id="UP000198862"/>
    </source>
</evidence>
<dbReference type="SUPFAM" id="SSF52972">
    <property type="entry name" value="ITPase-like"/>
    <property type="match status" value="1"/>
</dbReference>
<dbReference type="GO" id="GO:0036218">
    <property type="term" value="F:dTTP diphosphatase activity"/>
    <property type="evidence" value="ECO:0007669"/>
    <property type="project" value="RHEA"/>
</dbReference>
<comment type="catalytic activity">
    <reaction evidence="4">
        <text>dTTP + H2O = dTMP + diphosphate + H(+)</text>
        <dbReference type="Rhea" id="RHEA:28534"/>
        <dbReference type="ChEBI" id="CHEBI:15377"/>
        <dbReference type="ChEBI" id="CHEBI:15378"/>
        <dbReference type="ChEBI" id="CHEBI:33019"/>
        <dbReference type="ChEBI" id="CHEBI:37568"/>
        <dbReference type="ChEBI" id="CHEBI:63528"/>
        <dbReference type="EC" id="3.6.1.9"/>
    </reaction>
</comment>
<keyword evidence="6" id="KW-1185">Reference proteome</keyword>
<keyword evidence="3 4" id="KW-0546">Nucleotide metabolism</keyword>
<comment type="similarity">
    <text evidence="4">Belongs to the Maf family. YhdE subfamily.</text>
</comment>
<evidence type="ECO:0000256" key="4">
    <source>
        <dbReference type="HAMAP-Rule" id="MF_00528"/>
    </source>
</evidence>
<dbReference type="InterPro" id="IPR003697">
    <property type="entry name" value="Maf-like"/>
</dbReference>
<comment type="function">
    <text evidence="4">Nucleoside triphosphate pyrophosphatase that hydrolyzes dTTP and UTP. May have a dual role in cell division arrest and in preventing the incorporation of modified nucleotides into cellular nucleic acids.</text>
</comment>
<comment type="caution">
    <text evidence="4">Lacks conserved residue(s) required for the propagation of feature annotation.</text>
</comment>
<dbReference type="Proteomes" id="UP000198862">
    <property type="component" value="Unassembled WGS sequence"/>
</dbReference>
<dbReference type="NCBIfam" id="TIGR00172">
    <property type="entry name" value="maf"/>
    <property type="match status" value="1"/>
</dbReference>
<dbReference type="GO" id="GO:0005737">
    <property type="term" value="C:cytoplasm"/>
    <property type="evidence" value="ECO:0007669"/>
    <property type="project" value="UniProtKB-SubCell"/>
</dbReference>
<protein>
    <recommendedName>
        <fullName evidence="4">dTTP/UTP pyrophosphatase</fullName>
        <shortName evidence="4">dTTPase/UTPase</shortName>
        <ecNumber evidence="4">3.6.1.9</ecNumber>
    </recommendedName>
    <alternativeName>
        <fullName evidence="4">Nucleoside triphosphate pyrophosphatase</fullName>
    </alternativeName>
    <alternativeName>
        <fullName evidence="4">Nucleotide pyrophosphatase</fullName>
        <shortName evidence="4">Nucleotide PPase</shortName>
    </alternativeName>
</protein>
<dbReference type="AlphaFoldDB" id="A0A1I1R710"/>
<dbReference type="GO" id="GO:0009117">
    <property type="term" value="P:nucleotide metabolic process"/>
    <property type="evidence" value="ECO:0007669"/>
    <property type="project" value="UniProtKB-KW"/>
</dbReference>
<dbReference type="PANTHER" id="PTHR43213:SF5">
    <property type="entry name" value="BIFUNCTIONAL DTTP_UTP PYROPHOSPHATASE_METHYLTRANSFERASE PROTEIN-RELATED"/>
    <property type="match status" value="1"/>
</dbReference>
<feature type="active site" description="Proton acceptor" evidence="4">
    <location>
        <position position="71"/>
    </location>
</feature>
<dbReference type="RefSeq" id="WP_091989135.1">
    <property type="nucleotide sequence ID" value="NZ_FOLO01000047.1"/>
</dbReference>
<comment type="catalytic activity">
    <reaction evidence="4">
        <text>UTP + H2O = UMP + diphosphate + H(+)</text>
        <dbReference type="Rhea" id="RHEA:29395"/>
        <dbReference type="ChEBI" id="CHEBI:15377"/>
        <dbReference type="ChEBI" id="CHEBI:15378"/>
        <dbReference type="ChEBI" id="CHEBI:33019"/>
        <dbReference type="ChEBI" id="CHEBI:46398"/>
        <dbReference type="ChEBI" id="CHEBI:57865"/>
        <dbReference type="EC" id="3.6.1.9"/>
    </reaction>
</comment>
<sequence>MKNKIYLASASPRRKELLKQLNVEFEQFSLDVDESHIKQESPEECVVRLACLKAQTAVELGYKDRPVLGSDTIVVLDDKILGKPKNDIHAKSMLKSLSGRSHQVMTAIALASEKKVLSKLVITNVTFKTLSEQEIIDYIHTNEPKDKAGSYGIQGFAGRFVTHISGSYFSVVGLPLFETEQLLSHFWNKS</sequence>
<keyword evidence="2 4" id="KW-0378">Hydrolase</keyword>
<comment type="cofactor">
    <cofactor evidence="1 4">
        <name>a divalent metal cation</name>
        <dbReference type="ChEBI" id="CHEBI:60240"/>
    </cofactor>
</comment>
<evidence type="ECO:0000256" key="1">
    <source>
        <dbReference type="ARBA" id="ARBA00001968"/>
    </source>
</evidence>
<accession>A0A1I1R710</accession>
<gene>
    <name evidence="5" type="ORF">SAMN02745724_04124</name>
</gene>
<dbReference type="STRING" id="1123010.SAMN02745724_04124"/>
<dbReference type="HAMAP" id="MF_00528">
    <property type="entry name" value="Maf"/>
    <property type="match status" value="1"/>
</dbReference>
<dbReference type="PIRSF" id="PIRSF006305">
    <property type="entry name" value="Maf"/>
    <property type="match status" value="1"/>
</dbReference>
<evidence type="ECO:0000313" key="5">
    <source>
        <dbReference type="EMBL" id="SFD30042.1"/>
    </source>
</evidence>
<dbReference type="Gene3D" id="3.90.950.10">
    <property type="match status" value="1"/>
</dbReference>
<feature type="site" description="Important for substrate specificity" evidence="4">
    <location>
        <position position="13"/>
    </location>
</feature>
<keyword evidence="4" id="KW-0963">Cytoplasm</keyword>
<comment type="subcellular location">
    <subcellularLocation>
        <location evidence="4">Cytoplasm</location>
    </subcellularLocation>
</comment>
<name>A0A1I1R710_9GAMM</name>
<organism evidence="5 6">
    <name type="scientific">Pseudoalteromonas denitrificans DSM 6059</name>
    <dbReference type="NCBI Taxonomy" id="1123010"/>
    <lineage>
        <taxon>Bacteria</taxon>
        <taxon>Pseudomonadati</taxon>
        <taxon>Pseudomonadota</taxon>
        <taxon>Gammaproteobacteria</taxon>
        <taxon>Alteromonadales</taxon>
        <taxon>Pseudoalteromonadaceae</taxon>
        <taxon>Pseudoalteromonas</taxon>
    </lineage>
</organism>
<dbReference type="EMBL" id="FOLO01000047">
    <property type="protein sequence ID" value="SFD30042.1"/>
    <property type="molecule type" value="Genomic_DNA"/>
</dbReference>
<dbReference type="PANTHER" id="PTHR43213">
    <property type="entry name" value="BIFUNCTIONAL DTTP/UTP PYROPHOSPHATASE/METHYLTRANSFERASE PROTEIN-RELATED"/>
    <property type="match status" value="1"/>
</dbReference>
<dbReference type="EC" id="3.6.1.9" evidence="4"/>
<dbReference type="InterPro" id="IPR029001">
    <property type="entry name" value="ITPase-like_fam"/>
</dbReference>
<reference evidence="5 6" key="1">
    <citation type="submission" date="2016-10" db="EMBL/GenBank/DDBJ databases">
        <authorList>
            <person name="de Groot N.N."/>
        </authorList>
    </citation>
    <scope>NUCLEOTIDE SEQUENCE [LARGE SCALE GENOMIC DNA]</scope>
    <source>
        <strain evidence="5 6">DSM 6059</strain>
    </source>
</reference>
<feature type="site" description="Important for substrate specificity" evidence="4">
    <location>
        <position position="72"/>
    </location>
</feature>
<feature type="site" description="Important for substrate specificity" evidence="4">
    <location>
        <position position="154"/>
    </location>
</feature>
<evidence type="ECO:0000256" key="3">
    <source>
        <dbReference type="ARBA" id="ARBA00023080"/>
    </source>
</evidence>